<dbReference type="InterPro" id="IPR020806">
    <property type="entry name" value="PKS_PP-bd"/>
</dbReference>
<dbReference type="RefSeq" id="XP_062656092.1">
    <property type="nucleotide sequence ID" value="XM_062807727.1"/>
</dbReference>
<dbReference type="InterPro" id="IPR014030">
    <property type="entry name" value="Ketoacyl_synth_N"/>
</dbReference>
<dbReference type="InterPro" id="IPR016039">
    <property type="entry name" value="Thiolase-like"/>
</dbReference>
<proteinExistence type="predicted"/>
<dbReference type="InterPro" id="IPR032088">
    <property type="entry name" value="SAT"/>
</dbReference>
<dbReference type="InterPro" id="IPR001227">
    <property type="entry name" value="Ac_transferase_dom_sf"/>
</dbReference>
<dbReference type="Gene3D" id="3.10.129.110">
    <property type="entry name" value="Polyketide synthase dehydratase"/>
    <property type="match status" value="1"/>
</dbReference>
<dbReference type="GeneID" id="87844675"/>
<feature type="active site" description="Proton donor; for dehydratase activity" evidence="5">
    <location>
        <position position="1360"/>
    </location>
</feature>
<feature type="domain" description="Ketosynthase family 3 (KS3)" evidence="8">
    <location>
        <begin position="213"/>
        <end position="645"/>
    </location>
</feature>
<dbReference type="InterPro" id="IPR014043">
    <property type="entry name" value="Acyl_transferase_dom"/>
</dbReference>
<feature type="region of interest" description="Disordered" evidence="6">
    <location>
        <begin position="1579"/>
        <end position="1628"/>
    </location>
</feature>
<feature type="region of interest" description="Disordered" evidence="6">
    <location>
        <begin position="1475"/>
        <end position="1498"/>
    </location>
</feature>
<dbReference type="InterPro" id="IPR042104">
    <property type="entry name" value="PKS_dehydratase_sf"/>
</dbReference>
<feature type="domain" description="Carrier" evidence="7">
    <location>
        <begin position="1504"/>
        <end position="1578"/>
    </location>
</feature>
<evidence type="ECO:0000256" key="6">
    <source>
        <dbReference type="SAM" id="MobiDB-lite"/>
    </source>
</evidence>
<dbReference type="SUPFAM" id="SSF55048">
    <property type="entry name" value="Probable ACP-binding domain of malonyl-CoA ACP transacylase"/>
    <property type="match status" value="1"/>
</dbReference>
<dbReference type="Pfam" id="PF21089">
    <property type="entry name" value="PKS_DH_N"/>
    <property type="match status" value="1"/>
</dbReference>
<comment type="caution">
    <text evidence="10">The sequence shown here is derived from an EMBL/GenBank/DDBJ whole genome shotgun (WGS) entry which is preliminary data.</text>
</comment>
<feature type="domain" description="PKS/mFAS DH" evidence="9">
    <location>
        <begin position="1131"/>
        <end position="1449"/>
    </location>
</feature>
<dbReference type="CDD" id="cd00833">
    <property type="entry name" value="PKS"/>
    <property type="match status" value="1"/>
</dbReference>
<dbReference type="InterPro" id="IPR016036">
    <property type="entry name" value="Malonyl_transacylase_ACP-bd"/>
</dbReference>
<dbReference type="Pfam" id="PF00550">
    <property type="entry name" value="PP-binding"/>
    <property type="match status" value="1"/>
</dbReference>
<feature type="active site" description="Proton acceptor; for dehydratase activity" evidence="5">
    <location>
        <position position="1167"/>
    </location>
</feature>
<dbReference type="PROSITE" id="PS52004">
    <property type="entry name" value="KS3_2"/>
    <property type="match status" value="1"/>
</dbReference>
<feature type="region of interest" description="N-terminal hotdog fold" evidence="5">
    <location>
        <begin position="1131"/>
        <end position="1271"/>
    </location>
</feature>
<dbReference type="InterPro" id="IPR036736">
    <property type="entry name" value="ACP-like_sf"/>
</dbReference>
<accession>A0AAE0LPC5</accession>
<dbReference type="GO" id="GO:0004312">
    <property type="term" value="F:fatty acid synthase activity"/>
    <property type="evidence" value="ECO:0007669"/>
    <property type="project" value="TreeGrafter"/>
</dbReference>
<dbReference type="Proteomes" id="UP001278766">
    <property type="component" value="Unassembled WGS sequence"/>
</dbReference>
<dbReference type="InterPro" id="IPR030918">
    <property type="entry name" value="PT_fungal_PKS"/>
</dbReference>
<dbReference type="GO" id="GO:0004315">
    <property type="term" value="F:3-oxoacyl-[acyl-carrier-protein] synthase activity"/>
    <property type="evidence" value="ECO:0007669"/>
    <property type="project" value="InterPro"/>
</dbReference>
<evidence type="ECO:0000259" key="7">
    <source>
        <dbReference type="PROSITE" id="PS50075"/>
    </source>
</evidence>
<dbReference type="InterPro" id="IPR049551">
    <property type="entry name" value="PKS_DH_C"/>
</dbReference>
<dbReference type="SMART" id="SM00825">
    <property type="entry name" value="PKS_KS"/>
    <property type="match status" value="1"/>
</dbReference>
<dbReference type="Gene3D" id="3.30.70.3290">
    <property type="match status" value="1"/>
</dbReference>
<keyword evidence="4" id="KW-0511">Multifunctional enzyme</keyword>
<evidence type="ECO:0000259" key="9">
    <source>
        <dbReference type="PROSITE" id="PS52019"/>
    </source>
</evidence>
<dbReference type="Gene3D" id="1.10.1200.10">
    <property type="entry name" value="ACP-like"/>
    <property type="match status" value="1"/>
</dbReference>
<feature type="non-terminal residue" evidence="10">
    <location>
        <position position="1923"/>
    </location>
</feature>
<dbReference type="Pfam" id="PF00109">
    <property type="entry name" value="ketoacyl-synt"/>
    <property type="match status" value="1"/>
</dbReference>
<dbReference type="PANTHER" id="PTHR43775">
    <property type="entry name" value="FATTY ACID SYNTHASE"/>
    <property type="match status" value="1"/>
</dbReference>
<dbReference type="PANTHER" id="PTHR43775:SF45">
    <property type="entry name" value="CONIDIAL PIGMENT POLYKETIDE SYNTHASE ALB1"/>
    <property type="match status" value="1"/>
</dbReference>
<dbReference type="InterPro" id="IPR050091">
    <property type="entry name" value="PKS_NRPS_Biosynth_Enz"/>
</dbReference>
<dbReference type="Gene3D" id="3.40.50.1820">
    <property type="entry name" value="alpha/beta hydrolase"/>
    <property type="match status" value="1"/>
</dbReference>
<keyword evidence="3" id="KW-0808">Transferase</keyword>
<dbReference type="InterPro" id="IPR001031">
    <property type="entry name" value="Thioesterase"/>
</dbReference>
<dbReference type="InterPro" id="IPR049552">
    <property type="entry name" value="PKS_DH_N"/>
</dbReference>
<evidence type="ECO:0000313" key="11">
    <source>
        <dbReference type="Proteomes" id="UP001278766"/>
    </source>
</evidence>
<dbReference type="InterPro" id="IPR014031">
    <property type="entry name" value="Ketoacyl_synth_C"/>
</dbReference>
<dbReference type="GO" id="GO:0006633">
    <property type="term" value="P:fatty acid biosynthetic process"/>
    <property type="evidence" value="ECO:0007669"/>
    <property type="project" value="InterPro"/>
</dbReference>
<keyword evidence="2" id="KW-0597">Phosphoprotein</keyword>
<feature type="compositionally biased region" description="Low complexity" evidence="6">
    <location>
        <begin position="1579"/>
        <end position="1599"/>
    </location>
</feature>
<name>A0AAE0LPC5_9PEZI</name>
<dbReference type="PROSITE" id="PS52019">
    <property type="entry name" value="PKS_MFAS_DH"/>
    <property type="match status" value="1"/>
</dbReference>
<gene>
    <name evidence="10" type="ORF">B0H64DRAFT_467834</name>
</gene>
<dbReference type="InterPro" id="IPR006162">
    <property type="entry name" value="Ppantetheine_attach_site"/>
</dbReference>
<dbReference type="SUPFAM" id="SSF53901">
    <property type="entry name" value="Thiolase-like"/>
    <property type="match status" value="1"/>
</dbReference>
<feature type="region of interest" description="Disordered" evidence="6">
    <location>
        <begin position="177"/>
        <end position="212"/>
    </location>
</feature>
<evidence type="ECO:0000256" key="4">
    <source>
        <dbReference type="ARBA" id="ARBA00023268"/>
    </source>
</evidence>
<dbReference type="EMBL" id="JAUEPN010000007">
    <property type="protein sequence ID" value="KAK3292578.1"/>
    <property type="molecule type" value="Genomic_DNA"/>
</dbReference>
<dbReference type="InterPro" id="IPR049900">
    <property type="entry name" value="PKS_mFAS_DH"/>
</dbReference>
<dbReference type="InterPro" id="IPR016035">
    <property type="entry name" value="Acyl_Trfase/lysoPLipase"/>
</dbReference>
<keyword evidence="11" id="KW-1185">Reference proteome</keyword>
<evidence type="ECO:0000313" key="10">
    <source>
        <dbReference type="EMBL" id="KAK3292578.1"/>
    </source>
</evidence>
<dbReference type="SMART" id="SM00827">
    <property type="entry name" value="PKS_AT"/>
    <property type="match status" value="1"/>
</dbReference>
<dbReference type="Pfam" id="PF02801">
    <property type="entry name" value="Ketoacyl-synt_C"/>
    <property type="match status" value="1"/>
</dbReference>
<dbReference type="GO" id="GO:0044550">
    <property type="term" value="P:secondary metabolite biosynthetic process"/>
    <property type="evidence" value="ECO:0007669"/>
    <property type="project" value="TreeGrafter"/>
</dbReference>
<organism evidence="10 11">
    <name type="scientific">Chaetomium fimeti</name>
    <dbReference type="NCBI Taxonomy" id="1854472"/>
    <lineage>
        <taxon>Eukaryota</taxon>
        <taxon>Fungi</taxon>
        <taxon>Dikarya</taxon>
        <taxon>Ascomycota</taxon>
        <taxon>Pezizomycotina</taxon>
        <taxon>Sordariomycetes</taxon>
        <taxon>Sordariomycetidae</taxon>
        <taxon>Sordariales</taxon>
        <taxon>Chaetomiaceae</taxon>
        <taxon>Chaetomium</taxon>
    </lineage>
</organism>
<sequence>SVSYAVAAIDLETASSLVEDFCQSRSLPPAARIYISAVGNGNVTVSGPPAQLFGFFSENQNLKSAKIVMTGLFHSAVLYDQSAVVGLLENASPKLLSRVGKLEIVSNSEEGDSTILPGPADQALETILTEVLSRQMRWDLVTQRVADLFKGSQEPSGGAVILPFATGSVQGLASALRPSPDGDAATIVDTARRPQNTGSGRSGADAPGGNRDRTKIAIIGYSGRYPDADSNEEFWDLFMAGLDVVKDIPKSRFDPSVYCDPTGKKRNTSAISKGCFVKNPDLFDARFFGMSPREAEQTDPAQRLALMTAYEAMEMAGLVPDSTPSTQRNRVGVFYGSASDDYREVNAAQNVDTYLIPGGVRAFIPARINYHFRFTGPSLDVDTACSSGLAALHVACNSIWTGDCDVAIAGGTNVMTNPDIWAGLDRAHFLSRTGNCKTFDDGADGYCRAETVASVVLKRLDDAILDGDPIQGVILGALTNHSAESVSITRPHSGAQRAIFSRILDSADVDSSDVSYVEMHGTGTQHGDACEMDSVLSVFAPEGSRREQSLHLGSAKANIGHAESASGTASLIKVLLMMEKNQIPRHVGIKTKINKKFPTDLNQRNVHIAMETTAWPRPDNTAYGRRAFVNNFGAAGGNSSVLLEDAPQRPQLDAAAQDPRPLHVVSVSAKSQAALKRNIRALVDHLDANPDTSLASLSYTTTARRIHHNFRAAVSGKTIRDISQGLQLAETKDHFSQNGGVPVAFCFTGQGAQYIGMGKALLEIPRFRSFVTDLDEVVRLQGFEPILPIIDGSCAAPLETLPPATVQLAMTCLQMALGKLWTSFGIAPKLVVGHSLGEYAAMNVAGVLSDADTIHLVGTRAALLEKHCQVGTHAMLAIKAAASKVTPLMASRPDLEICCANSPEETVVGGPNAEVESFAASLTGLSIKATQLKVQFAFHSAQVEPILEAFSESCASITFKKPTIPLLSPLLGSVITEASDFGTPSVYLSRHCRETVNFQASVLSAKSAGIISDKMVWVEIGPHPTCSRSIKSTLGSTSIRAFPTLRRGEDDWAVTVPTLASLYESGLAINWDDYHAGFKKNLSVLRLPSYKWDLKSHWIQYTGDWLLTKGQCNHDLTPVVQAPAPKKEPFTATVQDLVEESYAAEESWIVARSDAQDPYLAAVLRGHKVNDQPLCSSAVYADMALTMFTRLLEKSPVGFDKAGMGVEVRDLVVDKSLILNNEAVQLVELKAHVQWSTREATFSISSIDSTGKPTANHAKCVGTYSQTKAWKTEWKRMAYLVKARMAHLRQAVDDDDSGVCQIKTGLFYKLFGALVDYDPSFRGCRELIMRSADFESTAKVKFNTSKETAAQFKFPPYWLDSLGHITGFTMNANETLDSKATVYINHGWENMRVAETLSPDITYRTYVKMQDNGGRSYIGDVYVFNPVSDSIIAVYEGVVFSAIPRKVLDKVLPRPAAAASAPTQRAAPVTVKGPFVAPPPATKQAPPAPSARPLPAAAATGLHSAMTDKLRTIVAEEVGAPVSEVVDDIDLADLGVDSLLALTIADRLLEELGVKVDSTLFIAGIKVQELIQIVTGVSGNGNSNSSTASSSASSSALSSPGMRGDDDAALHYQHDGTDTPLSSRPLSPALSTDSGCYFSRDDADVTPTTPLSPPPPAFQCPPATSVLLQGSPTTTAQRTLWLFPDGSGLATAYLQLPDLPPSTTIYGLNSPFVKNTTGLDRCAFEQLVDAYLTELRRRQPCGPYMLGGWSAGGICAYRAAQRLVEEYGEVVEGLVLLDCPEPMGRKKLPERLYADLDKKNVFGSAPGRRPPAWLLEHFMGFSNMLDTFVLRPWAGGSLRTWMVWAADGVDERGEIEIRPEDPRNMTWLMRKRSGEDLKTNGWDFLVGRDKIEVEIVPGANHFSLMQKPAVTKMGAFLNRALMS</sequence>
<evidence type="ECO:0000256" key="5">
    <source>
        <dbReference type="PROSITE-ProRule" id="PRU01363"/>
    </source>
</evidence>
<feature type="region of interest" description="C-terminal hotdog fold" evidence="5">
    <location>
        <begin position="1297"/>
        <end position="1449"/>
    </location>
</feature>
<dbReference type="InterPro" id="IPR020841">
    <property type="entry name" value="PKS_Beta-ketoAc_synthase_dom"/>
</dbReference>
<dbReference type="InterPro" id="IPR029058">
    <property type="entry name" value="AB_hydrolase_fold"/>
</dbReference>
<dbReference type="Pfam" id="PF22621">
    <property type="entry name" value="CurL-like_PKS_C"/>
    <property type="match status" value="1"/>
</dbReference>
<dbReference type="InterPro" id="IPR018201">
    <property type="entry name" value="Ketoacyl_synth_AS"/>
</dbReference>
<dbReference type="PROSITE" id="PS00012">
    <property type="entry name" value="PHOSPHOPANTETHEINE"/>
    <property type="match status" value="1"/>
</dbReference>
<dbReference type="SUPFAM" id="SSF52151">
    <property type="entry name" value="FabD/lysophospholipase-like"/>
    <property type="match status" value="1"/>
</dbReference>
<dbReference type="Gene3D" id="3.40.47.10">
    <property type="match status" value="1"/>
</dbReference>
<evidence type="ECO:0000256" key="1">
    <source>
        <dbReference type="ARBA" id="ARBA00022450"/>
    </source>
</evidence>
<evidence type="ECO:0000256" key="2">
    <source>
        <dbReference type="ARBA" id="ARBA00022553"/>
    </source>
</evidence>
<dbReference type="PROSITE" id="PS50075">
    <property type="entry name" value="CARRIER"/>
    <property type="match status" value="1"/>
</dbReference>
<dbReference type="Pfam" id="PF00975">
    <property type="entry name" value="Thioesterase"/>
    <property type="match status" value="1"/>
</dbReference>
<dbReference type="SUPFAM" id="SSF53474">
    <property type="entry name" value="alpha/beta-Hydrolases"/>
    <property type="match status" value="1"/>
</dbReference>
<dbReference type="Gene3D" id="3.40.366.10">
    <property type="entry name" value="Malonyl-Coenzyme A Acyl Carrier Protein, domain 2"/>
    <property type="match status" value="1"/>
</dbReference>
<dbReference type="Pfam" id="PF16073">
    <property type="entry name" value="SAT"/>
    <property type="match status" value="1"/>
</dbReference>
<evidence type="ECO:0000256" key="3">
    <source>
        <dbReference type="ARBA" id="ARBA00022679"/>
    </source>
</evidence>
<dbReference type="SMART" id="SM00823">
    <property type="entry name" value="PKS_PP"/>
    <property type="match status" value="1"/>
</dbReference>
<dbReference type="SUPFAM" id="SSF47336">
    <property type="entry name" value="ACP-like"/>
    <property type="match status" value="1"/>
</dbReference>
<dbReference type="GO" id="GO:0031177">
    <property type="term" value="F:phosphopantetheine binding"/>
    <property type="evidence" value="ECO:0007669"/>
    <property type="project" value="InterPro"/>
</dbReference>
<dbReference type="InterPro" id="IPR009081">
    <property type="entry name" value="PP-bd_ACP"/>
</dbReference>
<dbReference type="Pfam" id="PF00698">
    <property type="entry name" value="Acyl_transf_1"/>
    <property type="match status" value="1"/>
</dbReference>
<reference evidence="10" key="2">
    <citation type="submission" date="2023-06" db="EMBL/GenBank/DDBJ databases">
        <authorList>
            <consortium name="Lawrence Berkeley National Laboratory"/>
            <person name="Haridas S."/>
            <person name="Hensen N."/>
            <person name="Bonometti L."/>
            <person name="Westerberg I."/>
            <person name="Brannstrom I.O."/>
            <person name="Guillou S."/>
            <person name="Cros-Aarteil S."/>
            <person name="Calhoun S."/>
            <person name="Kuo A."/>
            <person name="Mondo S."/>
            <person name="Pangilinan J."/>
            <person name="Riley R."/>
            <person name="Labutti K."/>
            <person name="Andreopoulos B."/>
            <person name="Lipzen A."/>
            <person name="Chen C."/>
            <person name="Yanf M."/>
            <person name="Daum C."/>
            <person name="Ng V."/>
            <person name="Clum A."/>
            <person name="Steindorff A."/>
            <person name="Ohm R."/>
            <person name="Martin F."/>
            <person name="Silar P."/>
            <person name="Natvig D."/>
            <person name="Lalanne C."/>
            <person name="Gautier V."/>
            <person name="Ament-Velasquez S.L."/>
            <person name="Kruys A."/>
            <person name="Hutchinson M.I."/>
            <person name="Powell A.J."/>
            <person name="Barry K."/>
            <person name="Miller A.N."/>
            <person name="Grigoriev I.V."/>
            <person name="Debuchy R."/>
            <person name="Gladieux P."/>
            <person name="Thoren M.H."/>
            <person name="Johannesson H."/>
        </authorList>
    </citation>
    <scope>NUCLEOTIDE SEQUENCE</scope>
    <source>
        <strain evidence="10">CBS 168.71</strain>
    </source>
</reference>
<feature type="compositionally biased region" description="Basic and acidic residues" evidence="6">
    <location>
        <begin position="1603"/>
        <end position="1617"/>
    </location>
</feature>
<reference evidence="10" key="1">
    <citation type="journal article" date="2023" name="Mol. Phylogenet. Evol.">
        <title>Genome-scale phylogeny and comparative genomics of the fungal order Sordariales.</title>
        <authorList>
            <person name="Hensen N."/>
            <person name="Bonometti L."/>
            <person name="Westerberg I."/>
            <person name="Brannstrom I.O."/>
            <person name="Guillou S."/>
            <person name="Cros-Aarteil S."/>
            <person name="Calhoun S."/>
            <person name="Haridas S."/>
            <person name="Kuo A."/>
            <person name="Mondo S."/>
            <person name="Pangilinan J."/>
            <person name="Riley R."/>
            <person name="LaButti K."/>
            <person name="Andreopoulos B."/>
            <person name="Lipzen A."/>
            <person name="Chen C."/>
            <person name="Yan M."/>
            <person name="Daum C."/>
            <person name="Ng V."/>
            <person name="Clum A."/>
            <person name="Steindorff A."/>
            <person name="Ohm R.A."/>
            <person name="Martin F."/>
            <person name="Silar P."/>
            <person name="Natvig D.O."/>
            <person name="Lalanne C."/>
            <person name="Gautier V."/>
            <person name="Ament-Velasquez S.L."/>
            <person name="Kruys A."/>
            <person name="Hutchinson M.I."/>
            <person name="Powell A.J."/>
            <person name="Barry K."/>
            <person name="Miller A.N."/>
            <person name="Grigoriev I.V."/>
            <person name="Debuchy R."/>
            <person name="Gladieux P."/>
            <person name="Hiltunen Thoren M."/>
            <person name="Johannesson H."/>
        </authorList>
    </citation>
    <scope>NUCLEOTIDE SEQUENCE</scope>
    <source>
        <strain evidence="10">CBS 168.71</strain>
    </source>
</reference>
<protein>
    <submittedName>
        <fullName evidence="10">Polyketide synthetase PksP</fullName>
    </submittedName>
</protein>
<feature type="compositionally biased region" description="Pro residues" evidence="6">
    <location>
        <begin position="1476"/>
        <end position="1492"/>
    </location>
</feature>
<dbReference type="PROSITE" id="PS00606">
    <property type="entry name" value="KS3_1"/>
    <property type="match status" value="1"/>
</dbReference>
<dbReference type="Pfam" id="PF14765">
    <property type="entry name" value="PS-DH"/>
    <property type="match status" value="1"/>
</dbReference>
<dbReference type="NCBIfam" id="TIGR04532">
    <property type="entry name" value="PT_fungal_PKS"/>
    <property type="match status" value="1"/>
</dbReference>
<evidence type="ECO:0000259" key="8">
    <source>
        <dbReference type="PROSITE" id="PS52004"/>
    </source>
</evidence>
<keyword evidence="1" id="KW-0596">Phosphopantetheine</keyword>